<name>A0ABT4QWL9_9HYPH</name>
<proteinExistence type="predicted"/>
<accession>A0ABT4QWL9</accession>
<reference evidence="1" key="1">
    <citation type="submission" date="2022-11" db="EMBL/GenBank/DDBJ databases">
        <authorList>
            <person name="Coimbra C."/>
        </authorList>
    </citation>
    <scope>NUCLEOTIDE SEQUENCE</scope>
    <source>
        <strain evidence="1">Jales19</strain>
    </source>
</reference>
<organism evidence="1 2">
    <name type="scientific">Mesorhizobium qingshengii</name>
    <dbReference type="NCBI Taxonomy" id="1165689"/>
    <lineage>
        <taxon>Bacteria</taxon>
        <taxon>Pseudomonadati</taxon>
        <taxon>Pseudomonadota</taxon>
        <taxon>Alphaproteobacteria</taxon>
        <taxon>Hyphomicrobiales</taxon>
        <taxon>Phyllobacteriaceae</taxon>
        <taxon>Mesorhizobium</taxon>
    </lineage>
</organism>
<protein>
    <submittedName>
        <fullName evidence="1">Uncharacterized protein</fullName>
    </submittedName>
</protein>
<dbReference type="EMBL" id="JAPFQA010000007">
    <property type="protein sequence ID" value="MCZ8545984.1"/>
    <property type="molecule type" value="Genomic_DNA"/>
</dbReference>
<gene>
    <name evidence="1" type="ORF">OOJ09_17480</name>
</gene>
<evidence type="ECO:0000313" key="1">
    <source>
        <dbReference type="EMBL" id="MCZ8545984.1"/>
    </source>
</evidence>
<dbReference type="RefSeq" id="WP_269906368.1">
    <property type="nucleotide sequence ID" value="NZ_JAPFQA010000007.1"/>
</dbReference>
<sequence>MARSIRILYRGQHGTIRKNFNWDPINLDSTVIITAAEFTPAFGGLGGGPKTLGRPNLGLANVYVTNVGPHGRAGVEAGGVEFLLHVDWNSPLDIVVTITVLDDIEQFVQA</sequence>
<evidence type="ECO:0000313" key="2">
    <source>
        <dbReference type="Proteomes" id="UP001152178"/>
    </source>
</evidence>
<comment type="caution">
    <text evidence="1">The sequence shown here is derived from an EMBL/GenBank/DDBJ whole genome shotgun (WGS) entry which is preliminary data.</text>
</comment>
<dbReference type="Proteomes" id="UP001152178">
    <property type="component" value="Unassembled WGS sequence"/>
</dbReference>
<keyword evidence="2" id="KW-1185">Reference proteome</keyword>